<feature type="domain" description="Ketoreductase" evidence="3">
    <location>
        <begin position="11"/>
        <end position="208"/>
    </location>
</feature>
<evidence type="ECO:0000259" key="3">
    <source>
        <dbReference type="SMART" id="SM00822"/>
    </source>
</evidence>
<evidence type="ECO:0000256" key="1">
    <source>
        <dbReference type="ARBA" id="ARBA00006484"/>
    </source>
</evidence>
<dbReference type="STRING" id="589385.SAMN05421504_108236"/>
<evidence type="ECO:0000256" key="2">
    <source>
        <dbReference type="ARBA" id="ARBA00023002"/>
    </source>
</evidence>
<dbReference type="AlphaFoldDB" id="A0A1H3PIR5"/>
<sequence>MILERFLVTDKVAVITGAGRGIGAATAIALAEAGADVVIASRTVEDLTEVASRVESAGRKAHVVVADLREPEAAAALAEEAVNTFGRLDIVVNHVGGALPRHILSTTVEHLEEAFSFNVSVAHALTSAAIPAMLGGGGGSVVNISAVLGRAPGRGFLAYGAASGACLQYTRLAAADLAPRIRVNAVAVGSVATSGLRDILANDAVREPMEQATPLRKLGEAEDVAAAVLYLSSAAGSYLTGKVLQVDGGIEGPNLDLGIPDL</sequence>
<reference evidence="4 5" key="1">
    <citation type="submission" date="2016-10" db="EMBL/GenBank/DDBJ databases">
        <authorList>
            <person name="de Groot N.N."/>
        </authorList>
    </citation>
    <scope>NUCLEOTIDE SEQUENCE [LARGE SCALE GENOMIC DNA]</scope>
    <source>
        <strain evidence="4 5">CPCC 202699</strain>
    </source>
</reference>
<organism evidence="4 5">
    <name type="scientific">Amycolatopsis xylanica</name>
    <dbReference type="NCBI Taxonomy" id="589385"/>
    <lineage>
        <taxon>Bacteria</taxon>
        <taxon>Bacillati</taxon>
        <taxon>Actinomycetota</taxon>
        <taxon>Actinomycetes</taxon>
        <taxon>Pseudonocardiales</taxon>
        <taxon>Pseudonocardiaceae</taxon>
        <taxon>Amycolatopsis</taxon>
    </lineage>
</organism>
<evidence type="ECO:0000313" key="5">
    <source>
        <dbReference type="Proteomes" id="UP000199515"/>
    </source>
</evidence>
<name>A0A1H3PIR5_9PSEU</name>
<proteinExistence type="inferred from homology"/>
<dbReference type="EMBL" id="FNON01000008">
    <property type="protein sequence ID" value="SDZ00957.1"/>
    <property type="molecule type" value="Genomic_DNA"/>
</dbReference>
<keyword evidence="5" id="KW-1185">Reference proteome</keyword>
<protein>
    <submittedName>
        <fullName evidence="4">7-alpha-hydroxysteroid dehydrogenase</fullName>
    </submittedName>
</protein>
<dbReference type="SMART" id="SM00822">
    <property type="entry name" value="PKS_KR"/>
    <property type="match status" value="1"/>
</dbReference>
<dbReference type="PRINTS" id="PR00080">
    <property type="entry name" value="SDRFAMILY"/>
</dbReference>
<dbReference type="PANTHER" id="PTHR43639:SF1">
    <property type="entry name" value="SHORT-CHAIN DEHYDROGENASE_REDUCTASE FAMILY PROTEIN"/>
    <property type="match status" value="1"/>
</dbReference>
<dbReference type="PRINTS" id="PR00081">
    <property type="entry name" value="GDHRDH"/>
</dbReference>
<dbReference type="InterPro" id="IPR057326">
    <property type="entry name" value="KR_dom"/>
</dbReference>
<dbReference type="CDD" id="cd05233">
    <property type="entry name" value="SDR_c"/>
    <property type="match status" value="1"/>
</dbReference>
<dbReference type="OrthoDB" id="9803333at2"/>
<dbReference type="FunFam" id="3.40.50.720:FF:000084">
    <property type="entry name" value="Short-chain dehydrogenase reductase"/>
    <property type="match status" value="1"/>
</dbReference>
<dbReference type="Gene3D" id="3.40.50.720">
    <property type="entry name" value="NAD(P)-binding Rossmann-like Domain"/>
    <property type="match status" value="1"/>
</dbReference>
<accession>A0A1H3PIR5</accession>
<dbReference type="Pfam" id="PF13561">
    <property type="entry name" value="adh_short_C2"/>
    <property type="match status" value="1"/>
</dbReference>
<dbReference type="InterPro" id="IPR002347">
    <property type="entry name" value="SDR_fam"/>
</dbReference>
<dbReference type="NCBIfam" id="NF005873">
    <property type="entry name" value="PRK07814.1"/>
    <property type="match status" value="1"/>
</dbReference>
<gene>
    <name evidence="4" type="ORF">SAMN05421504_108236</name>
</gene>
<comment type="similarity">
    <text evidence="1">Belongs to the short-chain dehydrogenases/reductases (SDR) family.</text>
</comment>
<dbReference type="GO" id="GO:0016491">
    <property type="term" value="F:oxidoreductase activity"/>
    <property type="evidence" value="ECO:0007669"/>
    <property type="project" value="UniProtKB-KW"/>
</dbReference>
<dbReference type="SUPFAM" id="SSF51735">
    <property type="entry name" value="NAD(P)-binding Rossmann-fold domains"/>
    <property type="match status" value="1"/>
</dbReference>
<dbReference type="InterPro" id="IPR036291">
    <property type="entry name" value="NAD(P)-bd_dom_sf"/>
</dbReference>
<dbReference type="RefSeq" id="WP_091295668.1">
    <property type="nucleotide sequence ID" value="NZ_FNON01000008.1"/>
</dbReference>
<keyword evidence="2" id="KW-0560">Oxidoreductase</keyword>
<dbReference type="Proteomes" id="UP000199515">
    <property type="component" value="Unassembled WGS sequence"/>
</dbReference>
<dbReference type="PANTHER" id="PTHR43639">
    <property type="entry name" value="OXIDOREDUCTASE, SHORT-CHAIN DEHYDROGENASE/REDUCTASE FAMILY (AFU_ORTHOLOGUE AFUA_5G02870)"/>
    <property type="match status" value="1"/>
</dbReference>
<evidence type="ECO:0000313" key="4">
    <source>
        <dbReference type="EMBL" id="SDZ00957.1"/>
    </source>
</evidence>